<keyword evidence="4" id="KW-1185">Reference proteome</keyword>
<dbReference type="PANTHER" id="PTHR43708:SF8">
    <property type="entry name" value="OXIDOREDUCTASE"/>
    <property type="match status" value="1"/>
</dbReference>
<feature type="domain" description="Gfo/Idh/MocA-like oxidoreductase N-terminal" evidence="1">
    <location>
        <begin position="1"/>
        <end position="119"/>
    </location>
</feature>
<dbReference type="RefSeq" id="WP_377008257.1">
    <property type="nucleotide sequence ID" value="NZ_JBHSLV010000019.1"/>
</dbReference>
<dbReference type="InterPro" id="IPR051317">
    <property type="entry name" value="Gfo/Idh/MocA_oxidoreduct"/>
</dbReference>
<dbReference type="Proteomes" id="UP001596104">
    <property type="component" value="Unassembled WGS sequence"/>
</dbReference>
<dbReference type="Gene3D" id="3.30.360.10">
    <property type="entry name" value="Dihydrodipicolinate Reductase, domain 2"/>
    <property type="match status" value="1"/>
</dbReference>
<protein>
    <submittedName>
        <fullName evidence="3">Gfo/Idh/MocA family protein</fullName>
    </submittedName>
</protein>
<accession>A0ABW0HDF0</accession>
<evidence type="ECO:0000313" key="4">
    <source>
        <dbReference type="Proteomes" id="UP001596104"/>
    </source>
</evidence>
<dbReference type="InterPro" id="IPR055170">
    <property type="entry name" value="GFO_IDH_MocA-like_dom"/>
</dbReference>
<dbReference type="SUPFAM" id="SSF55347">
    <property type="entry name" value="Glyceraldehyde-3-phosphate dehydrogenase-like, C-terminal domain"/>
    <property type="match status" value="1"/>
</dbReference>
<dbReference type="Pfam" id="PF01408">
    <property type="entry name" value="GFO_IDH_MocA"/>
    <property type="match status" value="1"/>
</dbReference>
<dbReference type="SUPFAM" id="SSF51735">
    <property type="entry name" value="NAD(P)-binding Rossmann-fold domains"/>
    <property type="match status" value="1"/>
</dbReference>
<dbReference type="InterPro" id="IPR036291">
    <property type="entry name" value="NAD(P)-bd_dom_sf"/>
</dbReference>
<evidence type="ECO:0000313" key="3">
    <source>
        <dbReference type="EMBL" id="MFC5393274.1"/>
    </source>
</evidence>
<feature type="domain" description="GFO/IDH/MocA-like oxidoreductase" evidence="2">
    <location>
        <begin position="127"/>
        <end position="247"/>
    </location>
</feature>
<organism evidence="3 4">
    <name type="scientific">Bosea vestrisii</name>
    <dbReference type="NCBI Taxonomy" id="151416"/>
    <lineage>
        <taxon>Bacteria</taxon>
        <taxon>Pseudomonadati</taxon>
        <taxon>Pseudomonadota</taxon>
        <taxon>Alphaproteobacteria</taxon>
        <taxon>Hyphomicrobiales</taxon>
        <taxon>Boseaceae</taxon>
        <taxon>Bosea</taxon>
    </lineage>
</organism>
<dbReference type="InterPro" id="IPR000683">
    <property type="entry name" value="Gfo/Idh/MocA-like_OxRdtase_N"/>
</dbReference>
<name>A0ABW0HDF0_9HYPH</name>
<reference evidence="4" key="1">
    <citation type="journal article" date="2019" name="Int. J. Syst. Evol. Microbiol.">
        <title>The Global Catalogue of Microorganisms (GCM) 10K type strain sequencing project: providing services to taxonomists for standard genome sequencing and annotation.</title>
        <authorList>
            <consortium name="The Broad Institute Genomics Platform"/>
            <consortium name="The Broad Institute Genome Sequencing Center for Infectious Disease"/>
            <person name="Wu L."/>
            <person name="Ma J."/>
        </authorList>
    </citation>
    <scope>NUCLEOTIDE SEQUENCE [LARGE SCALE GENOMIC DNA]</scope>
    <source>
        <strain evidence="4">CGMCC 1.16326</strain>
    </source>
</reference>
<dbReference type="Pfam" id="PF22725">
    <property type="entry name" value="GFO_IDH_MocA_C3"/>
    <property type="match status" value="1"/>
</dbReference>
<sequence length="339" mass="36228">MRVGLAGFGAWGRMHARVYAQLPGTELAAIFCHGDATAQAAASAYPEAALVRSFEDLVALPLDVVAIAVPNHLHARYAVAALRAGNHVILEKPLGVTLAECDVVLAAAQESGRKVAVNHELRISQQWRQVREVIAGGEIGRVTHQHLSLFRRPFRPGSGGWRQDEARVGSYSLEELVHFVDLVMWYARENGLPDHVTARASDGSAMPQTLSALLDWPDGSSALVTQCLAGFQHHSLLEIAGSAGALRTSWSAAFDRAEHPSFSLWVQAAGESDASERPIAFSGELVELEQNLACALASFAGEGAPSLSLIEARNAVALSLAIQEAGRKGHPVSLVDWTT</sequence>
<comment type="caution">
    <text evidence="3">The sequence shown here is derived from an EMBL/GenBank/DDBJ whole genome shotgun (WGS) entry which is preliminary data.</text>
</comment>
<gene>
    <name evidence="3" type="ORF">ACFPPC_11565</name>
</gene>
<evidence type="ECO:0000259" key="2">
    <source>
        <dbReference type="Pfam" id="PF22725"/>
    </source>
</evidence>
<dbReference type="Gene3D" id="3.40.50.720">
    <property type="entry name" value="NAD(P)-binding Rossmann-like Domain"/>
    <property type="match status" value="1"/>
</dbReference>
<proteinExistence type="predicted"/>
<evidence type="ECO:0000259" key="1">
    <source>
        <dbReference type="Pfam" id="PF01408"/>
    </source>
</evidence>
<dbReference type="EMBL" id="JBHSLV010000019">
    <property type="protein sequence ID" value="MFC5393274.1"/>
    <property type="molecule type" value="Genomic_DNA"/>
</dbReference>
<dbReference type="PANTHER" id="PTHR43708">
    <property type="entry name" value="CONSERVED EXPRESSED OXIDOREDUCTASE (EUROFUNG)"/>
    <property type="match status" value="1"/>
</dbReference>